<evidence type="ECO:0000256" key="2">
    <source>
        <dbReference type="ARBA" id="ARBA00023140"/>
    </source>
</evidence>
<evidence type="ECO:0000256" key="3">
    <source>
        <dbReference type="ARBA" id="ARBA00023235"/>
    </source>
</evidence>
<dbReference type="PANTHER" id="PTHR43684:SF1">
    <property type="entry name" value="ENOYL-COA DELTA ISOMERASE 2"/>
    <property type="match status" value="1"/>
</dbReference>
<keyword evidence="4" id="KW-1133">Transmembrane helix</keyword>
<keyword evidence="4" id="KW-0812">Transmembrane</keyword>
<comment type="subcellular location">
    <subcellularLocation>
        <location evidence="1">Peroxisome</location>
    </subcellularLocation>
</comment>
<keyword evidence="2" id="KW-0576">Peroxisome</keyword>
<keyword evidence="6" id="KW-1185">Reference proteome</keyword>
<dbReference type="InterPro" id="IPR029045">
    <property type="entry name" value="ClpP/crotonase-like_dom_sf"/>
</dbReference>
<dbReference type="InterPro" id="IPR051053">
    <property type="entry name" value="ECH/Chromodomain_protein"/>
</dbReference>
<keyword evidence="4" id="KW-0472">Membrane</keyword>
<evidence type="ECO:0000256" key="4">
    <source>
        <dbReference type="SAM" id="Phobius"/>
    </source>
</evidence>
<keyword evidence="3" id="KW-0413">Isomerase</keyword>
<gene>
    <name evidence="5" type="ORF">PMAYCL1PPCAC_31258</name>
</gene>
<dbReference type="Proteomes" id="UP001328107">
    <property type="component" value="Unassembled WGS sequence"/>
</dbReference>
<proteinExistence type="predicted"/>
<comment type="caution">
    <text evidence="5">The sequence shown here is derived from an EMBL/GenBank/DDBJ whole genome shotgun (WGS) entry which is preliminary data.</text>
</comment>
<dbReference type="GO" id="GO:0004165">
    <property type="term" value="F:delta(3)-delta(2)-enoyl-CoA isomerase activity"/>
    <property type="evidence" value="ECO:0007669"/>
    <property type="project" value="UniProtKB-ARBA"/>
</dbReference>
<dbReference type="Pfam" id="PF00378">
    <property type="entry name" value="ECH_1"/>
    <property type="match status" value="1"/>
</dbReference>
<dbReference type="AlphaFoldDB" id="A0AAN5ICG3"/>
<name>A0AAN5ICG3_9BILA</name>
<dbReference type="GO" id="GO:0005777">
    <property type="term" value="C:peroxisome"/>
    <property type="evidence" value="ECO:0007669"/>
    <property type="project" value="UniProtKB-SubCell"/>
</dbReference>
<sequence length="259" mass="28872">NILKSKMAIRTEVKGAAYWITFDNEKRKNALSSQMYIELCQAMDEANAMEEILVTVITGSGEYFSSGKDFSPEEAGKVDYKNLDYELGGSRFLRRIIGHTKVIIGLVNGPAIGIGCTMLGLFDYLVCSDSAYFLTPFTKIGITPEGTSSAVFERIIGTSNATEMLLFGEAMSAKKALDCGFVSHVFPKAEFSQKAGALIEKLAKLPKHSVIASKELCRGQKWRRDILSIHNEESDRLRKMFVHEDTIKIIESRYQKAKM</sequence>
<dbReference type="CDD" id="cd06558">
    <property type="entry name" value="crotonase-like"/>
    <property type="match status" value="1"/>
</dbReference>
<feature type="non-terminal residue" evidence="5">
    <location>
        <position position="1"/>
    </location>
</feature>
<evidence type="ECO:0000313" key="6">
    <source>
        <dbReference type="Proteomes" id="UP001328107"/>
    </source>
</evidence>
<dbReference type="InterPro" id="IPR001753">
    <property type="entry name" value="Enoyl-CoA_hydra/iso"/>
</dbReference>
<protein>
    <recommendedName>
        <fullName evidence="7">Ech-3</fullName>
    </recommendedName>
</protein>
<dbReference type="SUPFAM" id="SSF52096">
    <property type="entry name" value="ClpP/crotonase"/>
    <property type="match status" value="1"/>
</dbReference>
<feature type="transmembrane region" description="Helical" evidence="4">
    <location>
        <begin position="102"/>
        <end position="126"/>
    </location>
</feature>
<evidence type="ECO:0000313" key="5">
    <source>
        <dbReference type="EMBL" id="GMR61063.1"/>
    </source>
</evidence>
<dbReference type="EMBL" id="BTRK01000006">
    <property type="protein sequence ID" value="GMR61063.1"/>
    <property type="molecule type" value="Genomic_DNA"/>
</dbReference>
<evidence type="ECO:0008006" key="7">
    <source>
        <dbReference type="Google" id="ProtNLM"/>
    </source>
</evidence>
<reference evidence="6" key="1">
    <citation type="submission" date="2022-10" db="EMBL/GenBank/DDBJ databases">
        <title>Genome assembly of Pristionchus species.</title>
        <authorList>
            <person name="Yoshida K."/>
            <person name="Sommer R.J."/>
        </authorList>
    </citation>
    <scope>NUCLEOTIDE SEQUENCE [LARGE SCALE GENOMIC DNA]</scope>
    <source>
        <strain evidence="6">RS5460</strain>
    </source>
</reference>
<dbReference type="PANTHER" id="PTHR43684">
    <property type="match status" value="1"/>
</dbReference>
<accession>A0AAN5ICG3</accession>
<dbReference type="Gene3D" id="3.90.226.10">
    <property type="entry name" value="2-enoyl-CoA Hydratase, Chain A, domain 1"/>
    <property type="match status" value="1"/>
</dbReference>
<evidence type="ECO:0000256" key="1">
    <source>
        <dbReference type="ARBA" id="ARBA00004275"/>
    </source>
</evidence>
<organism evidence="5 6">
    <name type="scientific">Pristionchus mayeri</name>
    <dbReference type="NCBI Taxonomy" id="1317129"/>
    <lineage>
        <taxon>Eukaryota</taxon>
        <taxon>Metazoa</taxon>
        <taxon>Ecdysozoa</taxon>
        <taxon>Nematoda</taxon>
        <taxon>Chromadorea</taxon>
        <taxon>Rhabditida</taxon>
        <taxon>Rhabditina</taxon>
        <taxon>Diplogasteromorpha</taxon>
        <taxon>Diplogasteroidea</taxon>
        <taxon>Neodiplogasteridae</taxon>
        <taxon>Pristionchus</taxon>
    </lineage>
</organism>